<dbReference type="EMBL" id="MK500588">
    <property type="protein sequence ID" value="QBK92908.1"/>
    <property type="molecule type" value="Genomic_DNA"/>
</dbReference>
<sequence length="457" mass="52598">MGFKCGANTTKGHPCKNPVRKEGKLCKNHKIQDAKPRCKTLTKLKKKCRNVVTEEGLLCKIHNGSRKEGSKCGAPSKKGFCTHIVAVQGDRCRYHSFTDEKPTQKRCFDCRVLRNFNDFFKDPKGRHELKSKCKNCLRKSGKEVNHPPVMLGTKRCYTCSVVMSVLKFCINKQLVSGRASSCRNCTLSNEADSISTLEKFVHLLFKSTERKIKKTKLEISITEELIIIRYHNQNGLCARTKKKMTYFKTYDPNRKTRMTDVNQYNLSIDRIDSSKGYIEDNIQLVCAGYNFMKLDIEQSVVTKICKDITEYQSFTNEVKDLDEIDPMMKIFLRKCFNSMIQSVKHRSKKIEVFITFDDIEKLYKRTGGISILSGKRLTRVIMSSRNKYRSISKEEKGPLIRKEVHNNPSIDRIDSSGDYSIGNIQMITLIENLMKGEMSQEMFLDFCKSASKCDQEN</sequence>
<organism evidence="1">
    <name type="scientific">Pithovirus LCPAC403</name>
    <dbReference type="NCBI Taxonomy" id="2506596"/>
    <lineage>
        <taxon>Viruses</taxon>
        <taxon>Pithoviruses</taxon>
    </lineage>
</organism>
<reference evidence="1" key="1">
    <citation type="journal article" date="2019" name="MBio">
        <title>Virus Genomes from Deep Sea Sediments Expand the Ocean Megavirome and Support Independent Origins of Viral Gigantism.</title>
        <authorList>
            <person name="Backstrom D."/>
            <person name="Yutin N."/>
            <person name="Jorgensen S.L."/>
            <person name="Dharamshi J."/>
            <person name="Homa F."/>
            <person name="Zaremba-Niedwiedzka K."/>
            <person name="Spang A."/>
            <person name="Wolf Y.I."/>
            <person name="Koonin E.V."/>
            <person name="Ettema T.J."/>
        </authorList>
    </citation>
    <scope>NUCLEOTIDE SEQUENCE</scope>
</reference>
<protein>
    <recommendedName>
        <fullName evidence="2">Zn-finger protein</fullName>
    </recommendedName>
</protein>
<evidence type="ECO:0000313" key="1">
    <source>
        <dbReference type="EMBL" id="QBK92908.1"/>
    </source>
</evidence>
<dbReference type="Gene3D" id="3.30.40.220">
    <property type="match status" value="2"/>
</dbReference>
<evidence type="ECO:0008006" key="2">
    <source>
        <dbReference type="Google" id="ProtNLM"/>
    </source>
</evidence>
<accession>A0A481ZAH0</accession>
<proteinExistence type="predicted"/>
<gene>
    <name evidence="1" type="ORF">LCPAC403_00420</name>
</gene>
<name>A0A481ZAH0_9VIRU</name>